<feature type="compositionally biased region" description="Basic and acidic residues" evidence="1">
    <location>
        <begin position="198"/>
        <end position="209"/>
    </location>
</feature>
<feature type="compositionally biased region" description="Basic and acidic residues" evidence="1">
    <location>
        <begin position="130"/>
        <end position="145"/>
    </location>
</feature>
<dbReference type="EMBL" id="LCTV02000003">
    <property type="protein sequence ID" value="PRQ76025.1"/>
    <property type="molecule type" value="Genomic_DNA"/>
</dbReference>
<accession>A0A2T0ADE0</accession>
<comment type="caution">
    <text evidence="2">The sequence shown here is derived from an EMBL/GenBank/DDBJ whole genome shotgun (WGS) entry which is preliminary data.</text>
</comment>
<evidence type="ECO:0000256" key="1">
    <source>
        <dbReference type="SAM" id="MobiDB-lite"/>
    </source>
</evidence>
<name>A0A2T0ADE0_RHOTO</name>
<feature type="region of interest" description="Disordered" evidence="1">
    <location>
        <begin position="64"/>
        <end position="173"/>
    </location>
</feature>
<dbReference type="AlphaFoldDB" id="A0A2T0ADE0"/>
<reference evidence="2 3" key="1">
    <citation type="journal article" date="2018" name="Elife">
        <title>Functional genomics of lipid metabolism in the oleaginous yeast Rhodosporidium toruloides.</title>
        <authorList>
            <person name="Coradetti S.T."/>
            <person name="Pinel D."/>
            <person name="Geiselman G."/>
            <person name="Ito M."/>
            <person name="Mondo S."/>
            <person name="Reilly M.C."/>
            <person name="Cheng Y.F."/>
            <person name="Bauer S."/>
            <person name="Grigoriev I."/>
            <person name="Gladden J.M."/>
            <person name="Simmons B.A."/>
            <person name="Brem R."/>
            <person name="Arkin A.P."/>
            <person name="Skerker J.M."/>
        </authorList>
    </citation>
    <scope>NUCLEOTIDE SEQUENCE [LARGE SCALE GENOMIC DNA]</scope>
    <source>
        <strain evidence="2 3">NBRC 0880</strain>
    </source>
</reference>
<feature type="region of interest" description="Disordered" evidence="1">
    <location>
        <begin position="198"/>
        <end position="224"/>
    </location>
</feature>
<sequence>MQTTSRCRHETICTIGAVKYAHDASSPTQIYAPVLPPPAPPASTPSLPPTSHLQLSLNVLNSALESSKPRPPPLVWESPNEHIQKGAPTTRSKQKAIEPKDEGEAADELESVAPPPKRLRPAAKSAAMHVAHDAHRPELKSEKAPRRTKHKHLARSEPVRPARHFPVSPAHVDNPPQLVIYSSRFKSNVSVSAWKEQSRQVDAGLDRPHSSRFPHSSIRDEPNLRAPYPSYPCASYPSFAPTYRSFTASSPAFRLDTVPASSATTSASTSSWTSDFGSLQHYHRRRNGESSTTSISETPQCD</sequence>
<feature type="compositionally biased region" description="Polar residues" evidence="1">
    <location>
        <begin position="289"/>
        <end position="302"/>
    </location>
</feature>
<protein>
    <submittedName>
        <fullName evidence="2">Uncharacterized protein</fullName>
    </submittedName>
</protein>
<feature type="compositionally biased region" description="Low complexity" evidence="1">
    <location>
        <begin position="260"/>
        <end position="274"/>
    </location>
</feature>
<evidence type="ECO:0000313" key="2">
    <source>
        <dbReference type="EMBL" id="PRQ76025.1"/>
    </source>
</evidence>
<dbReference type="Proteomes" id="UP000239560">
    <property type="component" value="Unassembled WGS sequence"/>
</dbReference>
<dbReference type="OrthoDB" id="2529839at2759"/>
<evidence type="ECO:0000313" key="3">
    <source>
        <dbReference type="Proteomes" id="UP000239560"/>
    </source>
</evidence>
<organism evidence="2 3">
    <name type="scientific">Rhodotorula toruloides</name>
    <name type="common">Yeast</name>
    <name type="synonym">Rhodosporidium toruloides</name>
    <dbReference type="NCBI Taxonomy" id="5286"/>
    <lineage>
        <taxon>Eukaryota</taxon>
        <taxon>Fungi</taxon>
        <taxon>Dikarya</taxon>
        <taxon>Basidiomycota</taxon>
        <taxon>Pucciniomycotina</taxon>
        <taxon>Microbotryomycetes</taxon>
        <taxon>Sporidiobolales</taxon>
        <taxon>Sporidiobolaceae</taxon>
        <taxon>Rhodotorula</taxon>
    </lineage>
</organism>
<feature type="region of interest" description="Disordered" evidence="1">
    <location>
        <begin position="258"/>
        <end position="302"/>
    </location>
</feature>
<feature type="region of interest" description="Disordered" evidence="1">
    <location>
        <begin position="31"/>
        <end position="51"/>
    </location>
</feature>
<gene>
    <name evidence="2" type="ORF">AAT19DRAFT_13047</name>
</gene>
<feature type="compositionally biased region" description="Pro residues" evidence="1">
    <location>
        <begin position="34"/>
        <end position="48"/>
    </location>
</feature>
<proteinExistence type="predicted"/>